<dbReference type="Proteomes" id="UP000283077">
    <property type="component" value="Unassembled WGS sequence"/>
</dbReference>
<dbReference type="Gene3D" id="2.40.170.20">
    <property type="entry name" value="TonB-dependent receptor, beta-barrel domain"/>
    <property type="match status" value="1"/>
</dbReference>
<keyword evidence="8" id="KW-0675">Receptor</keyword>
<comment type="caution">
    <text evidence="8">The sequence shown here is derived from an EMBL/GenBank/DDBJ whole genome shotgun (WGS) entry which is preliminary data.</text>
</comment>
<dbReference type="SUPFAM" id="SSF56935">
    <property type="entry name" value="Porins"/>
    <property type="match status" value="1"/>
</dbReference>
<evidence type="ECO:0000256" key="4">
    <source>
        <dbReference type="RuleBase" id="RU003357"/>
    </source>
</evidence>
<feature type="signal peptide" evidence="5">
    <location>
        <begin position="1"/>
        <end position="33"/>
    </location>
</feature>
<keyword evidence="3" id="KW-0998">Cell outer membrane</keyword>
<comment type="subcellular location">
    <subcellularLocation>
        <location evidence="1 4">Cell outer membrane</location>
    </subcellularLocation>
</comment>
<sequence length="891" mass="99016">MSSKQSFVYSRVNRGVLLALATSAAVAFMPASAQETSAAAPDAAIAEQVERISVSGRLLSSAAATAEERRQQPYVAELLGIEQISRAGDSNAAAALRRVTGLTLVKDKFIYVRGLGERYSSTLLNGAQVPSPDPTRNVVPLDMFPAGIIESMVVQKAFSPELPAAFGGGNVNIRTVSIPREEIFNFSVGVGYNSLSSDDGLDYRGGGDDWRGKDDGTRGLSTGIQDALNKYGSLDVVKIAQGLGGITPANLVAAEKINRNLGLELNRDLDINNKSIGPEYDTSLSYGNRFDIGSTVFGVMAGVSYDKSSENFKEQERYYSISSGTELTPLNRYDDIRGTEHQVKMSGMLNFGLEFDSNHRIETSSIYLSDTKDEIKIKIGDSIETINEALRENEDYSILYEERSMLTNQIRGRHTLDFLNDLALDWQYTDAKAERNAPSEVEYRYVRQLAEDGSLLNRTMRRSDNAAIYQFGQLEDNTENVSWNAKYPMTIGSTEYAFSTGYAYFERQRNAGTNRFKLDTRGFSNEELSQSFSNIFSDANISNPAKRFLLSDVTAQADDYVAAQQVDAAYVGVEATYDMTWRVNAGLRYEDFRQISVPLNPATGEIQGNVADFPRQEDDLYPALAVTWMQSEETQYRFGFSETVVRPDLREVTPVLFIDPITDFKVIGFSDLKSTSISAYDLRWEQYLDSGSNYSLGLFYKDLTNPIEAVELKGSDGNLLMSFRNAIGGEVYGVEAEALQKLDMFEGDFGQMLDNFFVVSNFTYSESEIEIESLGETNLTNLVRPLTGHSKYVVNFQLGFDSDNEDHTATLTYNVFGKRIAFAGIDGKDDAYEQPFNSLDFVYSYNVFTDGSLKFSAKNILNRDIEILQQGEILQMREQGVSVGLSFSQKF</sequence>
<dbReference type="PANTHER" id="PTHR40980">
    <property type="entry name" value="PLUG DOMAIN-CONTAINING PROTEIN"/>
    <property type="match status" value="1"/>
</dbReference>
<gene>
    <name evidence="8" type="ORF">EOE67_14275</name>
</gene>
<comment type="similarity">
    <text evidence="4">Belongs to the TonB-dependent receptor family.</text>
</comment>
<name>A0A437QLK9_9GAMM</name>
<dbReference type="Gene3D" id="2.170.130.10">
    <property type="entry name" value="TonB-dependent receptor, plug domain"/>
    <property type="match status" value="1"/>
</dbReference>
<organism evidence="8 9">
    <name type="scientific">Rheinheimera riviphila</name>
    <dbReference type="NCBI Taxonomy" id="1834037"/>
    <lineage>
        <taxon>Bacteria</taxon>
        <taxon>Pseudomonadati</taxon>
        <taxon>Pseudomonadota</taxon>
        <taxon>Gammaproteobacteria</taxon>
        <taxon>Chromatiales</taxon>
        <taxon>Chromatiaceae</taxon>
        <taxon>Rheinheimera</taxon>
    </lineage>
</organism>
<evidence type="ECO:0000313" key="8">
    <source>
        <dbReference type="EMBL" id="RVU35340.1"/>
    </source>
</evidence>
<keyword evidence="2 4" id="KW-0472">Membrane</keyword>
<evidence type="ECO:0000313" key="9">
    <source>
        <dbReference type="Proteomes" id="UP000283077"/>
    </source>
</evidence>
<dbReference type="InterPro" id="IPR036942">
    <property type="entry name" value="Beta-barrel_TonB_sf"/>
</dbReference>
<evidence type="ECO:0000256" key="1">
    <source>
        <dbReference type="ARBA" id="ARBA00004442"/>
    </source>
</evidence>
<dbReference type="Pfam" id="PF07715">
    <property type="entry name" value="Plug"/>
    <property type="match status" value="1"/>
</dbReference>
<dbReference type="EMBL" id="SACS01000016">
    <property type="protein sequence ID" value="RVU35340.1"/>
    <property type="molecule type" value="Genomic_DNA"/>
</dbReference>
<dbReference type="InterPro" id="IPR012910">
    <property type="entry name" value="Plug_dom"/>
</dbReference>
<dbReference type="InterPro" id="IPR037066">
    <property type="entry name" value="Plug_dom_sf"/>
</dbReference>
<dbReference type="AlphaFoldDB" id="A0A437QLK9"/>
<evidence type="ECO:0000259" key="6">
    <source>
        <dbReference type="Pfam" id="PF00593"/>
    </source>
</evidence>
<evidence type="ECO:0000256" key="2">
    <source>
        <dbReference type="ARBA" id="ARBA00023136"/>
    </source>
</evidence>
<accession>A0A437QLK9</accession>
<dbReference type="Pfam" id="PF00593">
    <property type="entry name" value="TonB_dep_Rec_b-barrel"/>
    <property type="match status" value="1"/>
</dbReference>
<evidence type="ECO:0000256" key="3">
    <source>
        <dbReference type="ARBA" id="ARBA00023237"/>
    </source>
</evidence>
<reference evidence="8 9" key="1">
    <citation type="submission" date="2019-01" db="EMBL/GenBank/DDBJ databases">
        <authorList>
            <person name="Chen W.-M."/>
        </authorList>
    </citation>
    <scope>NUCLEOTIDE SEQUENCE [LARGE SCALE GENOMIC DNA]</scope>
    <source>
        <strain evidence="8 9">KYPC3</strain>
    </source>
</reference>
<feature type="chain" id="PRO_5019241665" evidence="5">
    <location>
        <begin position="34"/>
        <end position="891"/>
    </location>
</feature>
<dbReference type="InterPro" id="IPR000531">
    <property type="entry name" value="Beta-barrel_TonB"/>
</dbReference>
<dbReference type="RefSeq" id="WP_127700014.1">
    <property type="nucleotide sequence ID" value="NZ_SACS01000016.1"/>
</dbReference>
<protein>
    <submittedName>
        <fullName evidence="8">TonB-dependent receptor</fullName>
    </submittedName>
</protein>
<dbReference type="GO" id="GO:0009279">
    <property type="term" value="C:cell outer membrane"/>
    <property type="evidence" value="ECO:0007669"/>
    <property type="project" value="UniProtKB-SubCell"/>
</dbReference>
<proteinExistence type="inferred from homology"/>
<dbReference type="PANTHER" id="PTHR40980:SF5">
    <property type="entry name" value="TONB-DEPENDENT RECEPTOR"/>
    <property type="match status" value="1"/>
</dbReference>
<feature type="domain" description="TonB-dependent receptor plug" evidence="7">
    <location>
        <begin position="70"/>
        <end position="158"/>
    </location>
</feature>
<keyword evidence="4" id="KW-0798">TonB box</keyword>
<keyword evidence="5" id="KW-0732">Signal</keyword>
<feature type="domain" description="TonB-dependent receptor-like beta-barrel" evidence="6">
    <location>
        <begin position="420"/>
        <end position="860"/>
    </location>
</feature>
<evidence type="ECO:0000256" key="5">
    <source>
        <dbReference type="SAM" id="SignalP"/>
    </source>
</evidence>
<dbReference type="OrthoDB" id="9768470at2"/>
<evidence type="ECO:0000259" key="7">
    <source>
        <dbReference type="Pfam" id="PF07715"/>
    </source>
</evidence>
<keyword evidence="9" id="KW-1185">Reference proteome</keyword>